<name>T1L3Q9_TETUR</name>
<sequence>MWWAVNIFLASTPLMYHYSWKYLASEETMRFHFYERLMMNAPSFKGTMLDPNKPADEDEWGNKIKVQQPMIREICFG</sequence>
<proteinExistence type="predicted"/>
<protein>
    <submittedName>
        <fullName evidence="1">Uncharacterized protein</fullName>
    </submittedName>
</protein>
<accession>T1L3Q9</accession>
<dbReference type="HOGENOM" id="CLU_2641330_0_0_1"/>
<reference evidence="1" key="2">
    <citation type="submission" date="2015-06" db="UniProtKB">
        <authorList>
            <consortium name="EnsemblMetazoa"/>
        </authorList>
    </citation>
    <scope>IDENTIFICATION</scope>
</reference>
<dbReference type="AlphaFoldDB" id="T1L3Q9"/>
<dbReference type="EMBL" id="CAEY01001042">
    <property type="status" value="NOT_ANNOTATED_CDS"/>
    <property type="molecule type" value="Genomic_DNA"/>
</dbReference>
<evidence type="ECO:0000313" key="1">
    <source>
        <dbReference type="EnsemblMetazoa" id="tetur36g00790.1"/>
    </source>
</evidence>
<dbReference type="EnsemblMetazoa" id="tetur36g00790.1">
    <property type="protein sequence ID" value="tetur36g00790.1"/>
    <property type="gene ID" value="tetur36g00790"/>
</dbReference>
<dbReference type="Proteomes" id="UP000015104">
    <property type="component" value="Unassembled WGS sequence"/>
</dbReference>
<keyword evidence="2" id="KW-1185">Reference proteome</keyword>
<evidence type="ECO:0000313" key="2">
    <source>
        <dbReference type="Proteomes" id="UP000015104"/>
    </source>
</evidence>
<reference evidence="2" key="1">
    <citation type="submission" date="2011-08" db="EMBL/GenBank/DDBJ databases">
        <authorList>
            <person name="Rombauts S."/>
        </authorList>
    </citation>
    <scope>NUCLEOTIDE SEQUENCE</scope>
    <source>
        <strain evidence="2">London</strain>
    </source>
</reference>
<organism evidence="1 2">
    <name type="scientific">Tetranychus urticae</name>
    <name type="common">Two-spotted spider mite</name>
    <dbReference type="NCBI Taxonomy" id="32264"/>
    <lineage>
        <taxon>Eukaryota</taxon>
        <taxon>Metazoa</taxon>
        <taxon>Ecdysozoa</taxon>
        <taxon>Arthropoda</taxon>
        <taxon>Chelicerata</taxon>
        <taxon>Arachnida</taxon>
        <taxon>Acari</taxon>
        <taxon>Acariformes</taxon>
        <taxon>Trombidiformes</taxon>
        <taxon>Prostigmata</taxon>
        <taxon>Eleutherengona</taxon>
        <taxon>Raphignathae</taxon>
        <taxon>Tetranychoidea</taxon>
        <taxon>Tetranychidae</taxon>
        <taxon>Tetranychus</taxon>
    </lineage>
</organism>